<dbReference type="EMBL" id="OU015569">
    <property type="protein sequence ID" value="CAG5099110.1"/>
    <property type="molecule type" value="Genomic_DNA"/>
</dbReference>
<dbReference type="EMBL" id="OU015568">
    <property type="protein sequence ID" value="CAG5083751.1"/>
    <property type="molecule type" value="Genomic_DNA"/>
</dbReference>
<feature type="domain" description="RING-type" evidence="5">
    <location>
        <begin position="131"/>
        <end position="169"/>
    </location>
</feature>
<dbReference type="CDD" id="cd16449">
    <property type="entry name" value="RING-HC"/>
    <property type="match status" value="1"/>
</dbReference>
<dbReference type="Proteomes" id="UP001158576">
    <property type="component" value="Chromosome XSR"/>
</dbReference>
<protein>
    <submittedName>
        <fullName evidence="6">Oidioi.mRNA.OKI2018_I69.PAR.g10451.t1.cds</fullName>
    </submittedName>
    <submittedName>
        <fullName evidence="7">Oidioi.mRNA.OKI2018_I69.PAR.g10744.t1.cds</fullName>
    </submittedName>
    <submittedName>
        <fullName evidence="8">Oidioi.mRNA.OKI2018_I69.XSR.g16260.t1.cds</fullName>
    </submittedName>
</protein>
<dbReference type="InterPro" id="IPR001841">
    <property type="entry name" value="Znf_RING"/>
</dbReference>
<dbReference type="EMBL" id="OU015568">
    <property type="protein sequence ID" value="CAG5084819.1"/>
    <property type="molecule type" value="Genomic_DNA"/>
</dbReference>
<evidence type="ECO:0000256" key="3">
    <source>
        <dbReference type="ARBA" id="ARBA00022833"/>
    </source>
</evidence>
<dbReference type="SUPFAM" id="SSF57850">
    <property type="entry name" value="RING/U-box"/>
    <property type="match status" value="1"/>
</dbReference>
<evidence type="ECO:0000313" key="8">
    <source>
        <dbReference type="EMBL" id="CAG5099110.1"/>
    </source>
</evidence>
<keyword evidence="2 4" id="KW-0863">Zinc-finger</keyword>
<evidence type="ECO:0000256" key="1">
    <source>
        <dbReference type="ARBA" id="ARBA00022723"/>
    </source>
</evidence>
<keyword evidence="9" id="KW-1185">Reference proteome</keyword>
<dbReference type="InterPro" id="IPR017907">
    <property type="entry name" value="Znf_RING_CS"/>
</dbReference>
<reference evidence="8 9" key="1">
    <citation type="submission" date="2021-04" db="EMBL/GenBank/DDBJ databases">
        <authorList>
            <person name="Bliznina A."/>
        </authorList>
    </citation>
    <scope>NUCLEOTIDE SEQUENCE [LARGE SCALE GENOMIC DNA]</scope>
</reference>
<accession>A0ABN7SKM2</accession>
<evidence type="ECO:0000259" key="5">
    <source>
        <dbReference type="PROSITE" id="PS50089"/>
    </source>
</evidence>
<evidence type="ECO:0000256" key="4">
    <source>
        <dbReference type="PROSITE-ProRule" id="PRU00175"/>
    </source>
</evidence>
<dbReference type="InterPro" id="IPR013083">
    <property type="entry name" value="Znf_RING/FYVE/PHD"/>
</dbReference>
<sequence>MPRKYYLINEDFTEDEIVIFCLQCNKKITRNFGVFHPDVKYAKNEEGTKATRYSHCELCKGQAYVPLTPEEWRAFEKQAIKCDDEYFSYPLTVSDFCKTFSIADCFGSLVTKLRQRRMAARQIDDEEMKNCMICHGEEEPMTHSPCKHFYCTKCYEKIRREFKRCSFCNLPFEYTNFMDIVHETGIE</sequence>
<dbReference type="Gene3D" id="3.30.40.10">
    <property type="entry name" value="Zinc/RING finger domain, C3HC4 (zinc finger)"/>
    <property type="match status" value="1"/>
</dbReference>
<dbReference type="PROSITE" id="PS50089">
    <property type="entry name" value="ZF_RING_2"/>
    <property type="match status" value="1"/>
</dbReference>
<organism evidence="8 9">
    <name type="scientific">Oikopleura dioica</name>
    <name type="common">Tunicate</name>
    <dbReference type="NCBI Taxonomy" id="34765"/>
    <lineage>
        <taxon>Eukaryota</taxon>
        <taxon>Metazoa</taxon>
        <taxon>Chordata</taxon>
        <taxon>Tunicata</taxon>
        <taxon>Appendicularia</taxon>
        <taxon>Copelata</taxon>
        <taxon>Oikopleuridae</taxon>
        <taxon>Oikopleura</taxon>
    </lineage>
</organism>
<keyword evidence="1" id="KW-0479">Metal-binding</keyword>
<evidence type="ECO:0000313" key="6">
    <source>
        <dbReference type="EMBL" id="CAG5083751.1"/>
    </source>
</evidence>
<gene>
    <name evidence="6" type="ORF">OKIOD_LOCUS2009</name>
    <name evidence="7" type="ORF">OKIOD_LOCUS2302</name>
    <name evidence="8" type="ORF">OKIOD_LOCUS7818</name>
</gene>
<dbReference type="Proteomes" id="UP001158576">
    <property type="component" value="Chromosome PAR"/>
</dbReference>
<name>A0ABN7SKM2_OIKDI</name>
<dbReference type="PROSITE" id="PS00518">
    <property type="entry name" value="ZF_RING_1"/>
    <property type="match status" value="1"/>
</dbReference>
<evidence type="ECO:0000256" key="2">
    <source>
        <dbReference type="ARBA" id="ARBA00022771"/>
    </source>
</evidence>
<evidence type="ECO:0000313" key="7">
    <source>
        <dbReference type="EMBL" id="CAG5084819.1"/>
    </source>
</evidence>
<evidence type="ECO:0000313" key="9">
    <source>
        <dbReference type="Proteomes" id="UP001158576"/>
    </source>
</evidence>
<dbReference type="Pfam" id="PF13920">
    <property type="entry name" value="zf-C3HC4_3"/>
    <property type="match status" value="1"/>
</dbReference>
<keyword evidence="3" id="KW-0862">Zinc</keyword>
<proteinExistence type="predicted"/>